<dbReference type="GO" id="GO:0006355">
    <property type="term" value="P:regulation of DNA-templated transcription"/>
    <property type="evidence" value="ECO:0007669"/>
    <property type="project" value="InterPro"/>
</dbReference>
<protein>
    <recommendedName>
        <fullName evidence="5">OmpR/PhoB-type domain-containing protein</fullName>
    </recommendedName>
</protein>
<dbReference type="CDD" id="cd00383">
    <property type="entry name" value="trans_reg_C"/>
    <property type="match status" value="1"/>
</dbReference>
<dbReference type="SMART" id="SM00862">
    <property type="entry name" value="Trans_reg_C"/>
    <property type="match status" value="1"/>
</dbReference>
<keyword evidence="3 4" id="KW-0238">DNA-binding</keyword>
<dbReference type="OrthoDB" id="9816555at2"/>
<dbReference type="RefSeq" id="WP_129209679.1">
    <property type="nucleotide sequence ID" value="NZ_BMGU01000002.1"/>
</dbReference>
<dbReference type="GO" id="GO:0004016">
    <property type="term" value="F:adenylate cyclase activity"/>
    <property type="evidence" value="ECO:0007669"/>
    <property type="project" value="TreeGrafter"/>
</dbReference>
<dbReference type="PROSITE" id="PS51755">
    <property type="entry name" value="OMPR_PHOB"/>
    <property type="match status" value="1"/>
</dbReference>
<dbReference type="SUPFAM" id="SSF52540">
    <property type="entry name" value="P-loop containing nucleoside triphosphate hydrolases"/>
    <property type="match status" value="1"/>
</dbReference>
<accession>A0A4Q1SA72</accession>
<dbReference type="PANTHER" id="PTHR16305:SF28">
    <property type="entry name" value="GUANYLATE CYCLASE DOMAIN-CONTAINING PROTEIN"/>
    <property type="match status" value="1"/>
</dbReference>
<proteinExistence type="predicted"/>
<gene>
    <name evidence="6" type="ORF">ESZ00_17480</name>
</gene>
<evidence type="ECO:0000256" key="4">
    <source>
        <dbReference type="PROSITE-ProRule" id="PRU01091"/>
    </source>
</evidence>
<evidence type="ECO:0000256" key="2">
    <source>
        <dbReference type="ARBA" id="ARBA00022840"/>
    </source>
</evidence>
<dbReference type="Proteomes" id="UP000290253">
    <property type="component" value="Unassembled WGS sequence"/>
</dbReference>
<dbReference type="GO" id="GO:0000160">
    <property type="term" value="P:phosphorelay signal transduction system"/>
    <property type="evidence" value="ECO:0007669"/>
    <property type="project" value="InterPro"/>
</dbReference>
<dbReference type="Pfam" id="PF00486">
    <property type="entry name" value="Trans_reg_C"/>
    <property type="match status" value="1"/>
</dbReference>
<reference evidence="6 7" key="1">
    <citation type="journal article" date="2016" name="Int. J. Syst. Evol. Microbiol.">
        <title>Acidipila dinghuensis sp. nov., an acidobacterium isolated from forest soil.</title>
        <authorList>
            <person name="Jiang Y.W."/>
            <person name="Wang J."/>
            <person name="Chen M.H."/>
            <person name="Lv Y.Y."/>
            <person name="Qiu L.H."/>
        </authorList>
    </citation>
    <scope>NUCLEOTIDE SEQUENCE [LARGE SCALE GENOMIC DNA]</scope>
    <source>
        <strain evidence="6 7">DHOF10</strain>
    </source>
</reference>
<name>A0A4Q1SA72_9BACT</name>
<keyword evidence="7" id="KW-1185">Reference proteome</keyword>
<feature type="DNA-binding region" description="OmpR/PhoB-type" evidence="4">
    <location>
        <begin position="1"/>
        <end position="97"/>
    </location>
</feature>
<evidence type="ECO:0000259" key="5">
    <source>
        <dbReference type="PROSITE" id="PS51755"/>
    </source>
</evidence>
<dbReference type="InterPro" id="IPR016032">
    <property type="entry name" value="Sig_transdc_resp-reg_C-effctor"/>
</dbReference>
<organism evidence="6 7">
    <name type="scientific">Silvibacterium dinghuense</name>
    <dbReference type="NCBI Taxonomy" id="1560006"/>
    <lineage>
        <taxon>Bacteria</taxon>
        <taxon>Pseudomonadati</taxon>
        <taxon>Acidobacteriota</taxon>
        <taxon>Terriglobia</taxon>
        <taxon>Terriglobales</taxon>
        <taxon>Acidobacteriaceae</taxon>
        <taxon>Silvibacterium</taxon>
    </lineage>
</organism>
<evidence type="ECO:0000256" key="1">
    <source>
        <dbReference type="ARBA" id="ARBA00022741"/>
    </source>
</evidence>
<dbReference type="Gene3D" id="1.10.10.10">
    <property type="entry name" value="Winged helix-like DNA-binding domain superfamily/Winged helix DNA-binding domain"/>
    <property type="match status" value="1"/>
</dbReference>
<dbReference type="InterPro" id="IPR001867">
    <property type="entry name" value="OmpR/PhoB-type_DNA-bd"/>
</dbReference>
<dbReference type="Gene3D" id="3.40.50.300">
    <property type="entry name" value="P-loop containing nucleotide triphosphate hydrolases"/>
    <property type="match status" value="1"/>
</dbReference>
<dbReference type="GO" id="GO:0005524">
    <property type="term" value="F:ATP binding"/>
    <property type="evidence" value="ECO:0007669"/>
    <property type="project" value="UniProtKB-KW"/>
</dbReference>
<evidence type="ECO:0000313" key="6">
    <source>
        <dbReference type="EMBL" id="RXS93831.1"/>
    </source>
</evidence>
<evidence type="ECO:0000313" key="7">
    <source>
        <dbReference type="Proteomes" id="UP000290253"/>
    </source>
</evidence>
<dbReference type="InterPro" id="IPR027417">
    <property type="entry name" value="P-loop_NTPase"/>
</dbReference>
<keyword evidence="2" id="KW-0067">ATP-binding</keyword>
<dbReference type="InterPro" id="IPR036388">
    <property type="entry name" value="WH-like_DNA-bd_sf"/>
</dbReference>
<evidence type="ECO:0000256" key="3">
    <source>
        <dbReference type="ARBA" id="ARBA00023125"/>
    </source>
</evidence>
<comment type="caution">
    <text evidence="6">The sequence shown here is derived from an EMBL/GenBank/DDBJ whole genome shotgun (WGS) entry which is preliminary data.</text>
</comment>
<dbReference type="Pfam" id="PF13191">
    <property type="entry name" value="AAA_16"/>
    <property type="match status" value="1"/>
</dbReference>
<dbReference type="GO" id="GO:0003677">
    <property type="term" value="F:DNA binding"/>
    <property type="evidence" value="ECO:0007669"/>
    <property type="project" value="UniProtKB-UniRule"/>
</dbReference>
<dbReference type="EMBL" id="SDMK01000004">
    <property type="protein sequence ID" value="RXS93831.1"/>
    <property type="molecule type" value="Genomic_DNA"/>
</dbReference>
<dbReference type="InterPro" id="IPR041664">
    <property type="entry name" value="AAA_16"/>
</dbReference>
<dbReference type="SUPFAM" id="SSF46894">
    <property type="entry name" value="C-terminal effector domain of the bipartite response regulators"/>
    <property type="match status" value="1"/>
</dbReference>
<keyword evidence="1" id="KW-0547">Nucleotide-binding</keyword>
<dbReference type="PANTHER" id="PTHR16305">
    <property type="entry name" value="TESTICULAR SOLUBLE ADENYLYL CYCLASE"/>
    <property type="match status" value="1"/>
</dbReference>
<dbReference type="AlphaFoldDB" id="A0A4Q1SA72"/>
<dbReference type="GO" id="GO:0005737">
    <property type="term" value="C:cytoplasm"/>
    <property type="evidence" value="ECO:0007669"/>
    <property type="project" value="TreeGrafter"/>
</dbReference>
<feature type="domain" description="OmpR/PhoB-type" evidence="5">
    <location>
        <begin position="1"/>
        <end position="97"/>
    </location>
</feature>
<sequence length="508" mass="56132">MLKFAEFRLDARNECVWRGEEMLALTPRPFAVLRYLVEHPQCLVTHDEMLEALWPETYVQPQVLRTYILELRKLLGDDPACPRFIQTVPKRGYRFLAAVTEAEETAVASGGLVGRDAELRLLAEHLKRVKSGERSTLILTGEPGIGKTALLDAFCAAQGTDDGLRVARGQAIEGFAGKEALYPVHEAVSEMCSVDEAKVRPALQAAVRDGSASVTSLCEAFETLAATRPLLLIFEDIHWADRASLDLIGALARRRSRARLLLVVSYRRTDIDARHPLRQMEQDLLTNTRGAAGSRIQEVRLGPLDKESVRAYLRRQLGAETLPPGLTSLVHQHSAGNALFMTAVLDHLKGQNLFRLEGAELSLRVPLGEIELGVPEGLAGLIEFQLEKLSEEDRHLLEAGSVAGTIFPAWAVSAALGLALEEVEESFAELVRRVKLVSIAGYDELPGGGQSAFYVFTHALYREVLYTRLPASRRAQWHRRVADRLRTMFAGQEENVAVEIAAHVEAGK</sequence>